<comment type="similarity">
    <text evidence="1">Belongs to the CCDC53 family.</text>
</comment>
<sequence length="248" mass="25576">MNAMASTSTNTEHTLMVAAANQLIARTASHVNSVSNDCERRLLAIHSQMQRLEIEMRLLEFKLNSIEGLGPPLPLASTLSPPTLAPATSGAAGCAAAGATCAMATCTSDTCTSMGAPARDVGADTATHASTRTPLSHASAAADPSIQSRIAATAPSIPNVANLSDVSDASNVPEVPRTGEAQSDGEADGAVAISRARDDVRFSKYFRMLQVGVPMVMVAHKLKMETGLSPELLEAPDAPLPANLSATE</sequence>
<dbReference type="Pfam" id="PF10152">
    <property type="entry name" value="CCDC53"/>
    <property type="match status" value="1"/>
</dbReference>
<feature type="region of interest" description="Disordered" evidence="2">
    <location>
        <begin position="162"/>
        <end position="188"/>
    </location>
</feature>
<dbReference type="PANTHER" id="PTHR13015:SF0">
    <property type="entry name" value="WASH COMPLEX SUBUNIT 3"/>
    <property type="match status" value="1"/>
</dbReference>
<dbReference type="EMBL" id="HBIZ01056790">
    <property type="protein sequence ID" value="CAE0783291.1"/>
    <property type="molecule type" value="Transcribed_RNA"/>
</dbReference>
<dbReference type="GO" id="GO:0030041">
    <property type="term" value="P:actin filament polymerization"/>
    <property type="evidence" value="ECO:0007669"/>
    <property type="project" value="TreeGrafter"/>
</dbReference>
<organism evidence="3">
    <name type="scientific">Chrysotila carterae</name>
    <name type="common">Marine alga</name>
    <name type="synonym">Syracosphaera carterae</name>
    <dbReference type="NCBI Taxonomy" id="13221"/>
    <lineage>
        <taxon>Eukaryota</taxon>
        <taxon>Haptista</taxon>
        <taxon>Haptophyta</taxon>
        <taxon>Prymnesiophyceae</taxon>
        <taxon>Isochrysidales</taxon>
        <taxon>Isochrysidaceae</taxon>
        <taxon>Chrysotila</taxon>
    </lineage>
</organism>
<gene>
    <name evidence="3" type="ORF">PCAR00345_LOCUS35994</name>
</gene>
<dbReference type="GO" id="GO:0006887">
    <property type="term" value="P:exocytosis"/>
    <property type="evidence" value="ECO:0007669"/>
    <property type="project" value="TreeGrafter"/>
</dbReference>
<reference evidence="3" key="1">
    <citation type="submission" date="2021-01" db="EMBL/GenBank/DDBJ databases">
        <authorList>
            <person name="Corre E."/>
            <person name="Pelletier E."/>
            <person name="Niang G."/>
            <person name="Scheremetjew M."/>
            <person name="Finn R."/>
            <person name="Kale V."/>
            <person name="Holt S."/>
            <person name="Cochrane G."/>
            <person name="Meng A."/>
            <person name="Brown T."/>
            <person name="Cohen L."/>
        </authorList>
    </citation>
    <scope>NUCLEOTIDE SEQUENCE</scope>
    <source>
        <strain evidence="3">CCMP645</strain>
    </source>
</reference>
<name>A0A7S4C0N2_CHRCT</name>
<proteinExistence type="inferred from homology"/>
<dbReference type="PANTHER" id="PTHR13015">
    <property type="entry name" value="PROTEIN AD-016-RELATED"/>
    <property type="match status" value="1"/>
</dbReference>
<evidence type="ECO:0000256" key="2">
    <source>
        <dbReference type="SAM" id="MobiDB-lite"/>
    </source>
</evidence>
<dbReference type="GO" id="GO:0071203">
    <property type="term" value="C:WASH complex"/>
    <property type="evidence" value="ECO:0007669"/>
    <property type="project" value="InterPro"/>
</dbReference>
<accession>A0A7S4C0N2</accession>
<evidence type="ECO:0000313" key="3">
    <source>
        <dbReference type="EMBL" id="CAE0783291.1"/>
    </source>
</evidence>
<feature type="compositionally biased region" description="Polar residues" evidence="2">
    <location>
        <begin position="127"/>
        <end position="136"/>
    </location>
</feature>
<dbReference type="InterPro" id="IPR019309">
    <property type="entry name" value="WASHC3"/>
</dbReference>
<protein>
    <submittedName>
        <fullName evidence="3">Uncharacterized protein</fullName>
    </submittedName>
</protein>
<feature type="region of interest" description="Disordered" evidence="2">
    <location>
        <begin position="122"/>
        <end position="142"/>
    </location>
</feature>
<dbReference type="AlphaFoldDB" id="A0A7S4C0N2"/>
<evidence type="ECO:0000256" key="1">
    <source>
        <dbReference type="ARBA" id="ARBA00006290"/>
    </source>
</evidence>